<accession>A0A244CQK2</accession>
<dbReference type="OrthoDB" id="6308068at2"/>
<dbReference type="AlphaFoldDB" id="A0A244CQK2"/>
<feature type="chain" id="PRO_5012692939" evidence="1">
    <location>
        <begin position="26"/>
        <end position="420"/>
    </location>
</feature>
<protein>
    <submittedName>
        <fullName evidence="2">Uncharacterized protein</fullName>
    </submittedName>
</protein>
<organism evidence="2 3">
    <name type="scientific">Pseudoalteromonas ulvae</name>
    <dbReference type="NCBI Taxonomy" id="107327"/>
    <lineage>
        <taxon>Bacteria</taxon>
        <taxon>Pseudomonadati</taxon>
        <taxon>Pseudomonadota</taxon>
        <taxon>Gammaproteobacteria</taxon>
        <taxon>Alteromonadales</taxon>
        <taxon>Pseudoalteromonadaceae</taxon>
        <taxon>Pseudoalteromonas</taxon>
    </lineage>
</organism>
<sequence length="420" mass="46500">MTSTIKKSKLALALTAAAFSAFATAAPLDQSEKDVQGFFSVDTQQAYNLYADSADQNLVWYVPKVGQIALSGASTSAPKPRFSVYSRAPWTGIFAGQNLVHFGGAFNTSGDRGALLKLESEAQAQGFRVAPAQAAKVTTKFLLTDLVVGNDGRIDTHCDTEEWTGPNGTVLIPVCKALNNQGEWVNTDFLSKFRAATPRGNSTVSTYIPFQATSMPDWDFTIQEWMETGSNWDANIQAVAEWELTTVKKVRVARINIDWSRTFEQASTFFAIHNNACLEVEIGTFFKRLLDNQNGESGITVEYLQADGSYAKEPTSEEHFIQTVEAVRKEMRDELFNEMRDYGQSQIGDVNREATAMYTLRANYEKLVFKRNETRYVSWNPGSSVTNAATNMNIQCVRGGFGTQVTWDMDDAACRNIAGQ</sequence>
<gene>
    <name evidence="2" type="ORF">B1199_12540</name>
</gene>
<evidence type="ECO:0000313" key="2">
    <source>
        <dbReference type="EMBL" id="OUL57875.1"/>
    </source>
</evidence>
<evidence type="ECO:0000256" key="1">
    <source>
        <dbReference type="SAM" id="SignalP"/>
    </source>
</evidence>
<keyword evidence="3" id="KW-1185">Reference proteome</keyword>
<reference evidence="2 3" key="1">
    <citation type="submission" date="2017-02" db="EMBL/GenBank/DDBJ databases">
        <title>Pseudoalteromonas ulvae TC14 Genome.</title>
        <authorList>
            <person name="Molmeret M."/>
        </authorList>
    </citation>
    <scope>NUCLEOTIDE SEQUENCE [LARGE SCALE GENOMIC DNA]</scope>
    <source>
        <strain evidence="2">TC14</strain>
    </source>
</reference>
<dbReference type="RefSeq" id="WP_086744455.1">
    <property type="nucleotide sequence ID" value="NZ_MWPV01000003.1"/>
</dbReference>
<feature type="signal peptide" evidence="1">
    <location>
        <begin position="1"/>
        <end position="25"/>
    </location>
</feature>
<comment type="caution">
    <text evidence="2">The sequence shown here is derived from an EMBL/GenBank/DDBJ whole genome shotgun (WGS) entry which is preliminary data.</text>
</comment>
<dbReference type="EMBL" id="MWPV01000003">
    <property type="protein sequence ID" value="OUL57875.1"/>
    <property type="molecule type" value="Genomic_DNA"/>
</dbReference>
<dbReference type="Proteomes" id="UP000194841">
    <property type="component" value="Unassembled WGS sequence"/>
</dbReference>
<proteinExistence type="predicted"/>
<name>A0A244CQK2_PSEDV</name>
<keyword evidence="1" id="KW-0732">Signal</keyword>
<evidence type="ECO:0000313" key="3">
    <source>
        <dbReference type="Proteomes" id="UP000194841"/>
    </source>
</evidence>